<sequence length="118" mass="12788">MAHKLFPFIDKSFVPPGKPNLSECEGGREGGGHDNTLDEPELDSALKQDPNVLYIHLPGTQKPVADQKKPLPTQETATKSEKSVLTIKIKPLIPTQSQSTQDSTVDSTPPDQTQALTT</sequence>
<dbReference type="EMBL" id="AWSO01001142">
    <property type="protein sequence ID" value="ESK85110.1"/>
    <property type="molecule type" value="Genomic_DNA"/>
</dbReference>
<comment type="caution">
    <text evidence="2">The sequence shown here is derived from an EMBL/GenBank/DDBJ whole genome shotgun (WGS) entry which is preliminary data.</text>
</comment>
<feature type="region of interest" description="Disordered" evidence="1">
    <location>
        <begin position="60"/>
        <end position="118"/>
    </location>
</feature>
<evidence type="ECO:0000313" key="3">
    <source>
        <dbReference type="Proteomes" id="UP000017559"/>
    </source>
</evidence>
<name>V2WY73_MONRO</name>
<feature type="compositionally biased region" description="Low complexity" evidence="1">
    <location>
        <begin position="94"/>
        <end position="111"/>
    </location>
</feature>
<evidence type="ECO:0000313" key="2">
    <source>
        <dbReference type="EMBL" id="ESK85110.1"/>
    </source>
</evidence>
<feature type="region of interest" description="Disordered" evidence="1">
    <location>
        <begin position="1"/>
        <end position="44"/>
    </location>
</feature>
<accession>V2WY73</accession>
<dbReference type="Proteomes" id="UP000017559">
    <property type="component" value="Unassembled WGS sequence"/>
</dbReference>
<gene>
    <name evidence="2" type="ORF">Moror_3615</name>
</gene>
<evidence type="ECO:0000256" key="1">
    <source>
        <dbReference type="SAM" id="MobiDB-lite"/>
    </source>
</evidence>
<proteinExistence type="predicted"/>
<feature type="compositionally biased region" description="Basic and acidic residues" evidence="1">
    <location>
        <begin position="25"/>
        <end position="36"/>
    </location>
</feature>
<dbReference type="HOGENOM" id="CLU_2073772_0_0_1"/>
<protein>
    <submittedName>
        <fullName evidence="2">Uncharacterized protein</fullName>
    </submittedName>
</protein>
<keyword evidence="3" id="KW-1185">Reference proteome</keyword>
<organism evidence="2 3">
    <name type="scientific">Moniliophthora roreri (strain MCA 2997)</name>
    <name type="common">Cocoa frosty pod rot fungus</name>
    <name type="synonym">Crinipellis roreri</name>
    <dbReference type="NCBI Taxonomy" id="1381753"/>
    <lineage>
        <taxon>Eukaryota</taxon>
        <taxon>Fungi</taxon>
        <taxon>Dikarya</taxon>
        <taxon>Basidiomycota</taxon>
        <taxon>Agaricomycotina</taxon>
        <taxon>Agaricomycetes</taxon>
        <taxon>Agaricomycetidae</taxon>
        <taxon>Agaricales</taxon>
        <taxon>Marasmiineae</taxon>
        <taxon>Marasmiaceae</taxon>
        <taxon>Moniliophthora</taxon>
    </lineage>
</organism>
<dbReference type="AlphaFoldDB" id="V2WY73"/>
<reference evidence="2 3" key="1">
    <citation type="journal article" date="2014" name="BMC Genomics">
        <title>Genome and secretome analysis of the hemibiotrophic fungal pathogen, Moniliophthora roreri, which causes frosty pod rot disease of cacao: mechanisms of the biotrophic and necrotrophic phases.</title>
        <authorList>
            <person name="Meinhardt L.W."/>
            <person name="Costa G.G.L."/>
            <person name="Thomazella D.P.T."/>
            <person name="Teixeira P.J.P.L."/>
            <person name="Carazzolle M.F."/>
            <person name="Schuster S.C."/>
            <person name="Carlson J.E."/>
            <person name="Guiltinan M.J."/>
            <person name="Mieczkowski P."/>
            <person name="Farmer A."/>
            <person name="Ramaraj T."/>
            <person name="Crozier J."/>
            <person name="Davis R.E."/>
            <person name="Shao J."/>
            <person name="Melnick R.L."/>
            <person name="Pereira G.A.G."/>
            <person name="Bailey B.A."/>
        </authorList>
    </citation>
    <scope>NUCLEOTIDE SEQUENCE [LARGE SCALE GENOMIC DNA]</scope>
    <source>
        <strain evidence="2 3">MCA 2997</strain>
    </source>
</reference>
<dbReference type="KEGG" id="mrr:Moror_3615"/>